<evidence type="ECO:0000313" key="2">
    <source>
        <dbReference type="Proteomes" id="UP000033572"/>
    </source>
</evidence>
<dbReference type="EMBL" id="JYIU01000044">
    <property type="protein sequence ID" value="KJL19979.1"/>
    <property type="molecule type" value="Genomic_DNA"/>
</dbReference>
<dbReference type="GeneID" id="94444580"/>
<comment type="caution">
    <text evidence="1">The sequence shown here is derived from an EMBL/GenBank/DDBJ whole genome shotgun (WGS) entry which is preliminary data.</text>
</comment>
<dbReference type="Pfam" id="PF20120">
    <property type="entry name" value="DUF6510"/>
    <property type="match status" value="1"/>
</dbReference>
<keyword evidence="2" id="KW-1185">Reference proteome</keyword>
<organism evidence="1 2">
    <name type="scientific">Microbacterium foliorum</name>
    <dbReference type="NCBI Taxonomy" id="104336"/>
    <lineage>
        <taxon>Bacteria</taxon>
        <taxon>Bacillati</taxon>
        <taxon>Actinomycetota</taxon>
        <taxon>Actinomycetes</taxon>
        <taxon>Micrococcales</taxon>
        <taxon>Microbacteriaceae</taxon>
        <taxon>Microbacterium</taxon>
    </lineage>
</organism>
<reference evidence="1 2" key="1">
    <citation type="submission" date="2015-02" db="EMBL/GenBank/DDBJ databases">
        <title>Draft genome sequences of ten Microbacterium spp. with emphasis on heavy metal contaminated environments.</title>
        <authorList>
            <person name="Corretto E."/>
        </authorList>
    </citation>
    <scope>NUCLEOTIDE SEQUENCE [LARGE SCALE GENOMIC DNA]</scope>
    <source>
        <strain evidence="1 2">DSM 12966</strain>
    </source>
</reference>
<accession>A0A0F0KHQ4</accession>
<dbReference type="KEGG" id="mfol:DXT68_09250"/>
<proteinExistence type="predicted"/>
<dbReference type="InterPro" id="IPR045423">
    <property type="entry name" value="DUF6510"/>
</dbReference>
<name>A0A0F0KHQ4_9MICO</name>
<dbReference type="RefSeq" id="WP_052677760.1">
    <property type="nucleotide sequence ID" value="NZ_CAKKLS010000011.1"/>
</dbReference>
<gene>
    <name evidence="1" type="ORF">RN50_02155</name>
</gene>
<protein>
    <submittedName>
        <fullName evidence="1">Uncharacterized protein</fullName>
    </submittedName>
</protein>
<evidence type="ECO:0000313" key="1">
    <source>
        <dbReference type="EMBL" id="KJL19979.1"/>
    </source>
</evidence>
<dbReference type="Proteomes" id="UP000033572">
    <property type="component" value="Unassembled WGS sequence"/>
</dbReference>
<dbReference type="PATRIC" id="fig|104336.4.peg.2200"/>
<dbReference type="AlphaFoldDB" id="A0A0F0KHQ4"/>
<sequence>MDTAHPGHRTRVDGNAAGGVLLEVFGREMTAARAACAHCDREAELGDAVAELDPAGVILLCRGCGRTLLTCLRVDGRHVLEVGALARLEWASADD</sequence>